<dbReference type="InterPro" id="IPR006026">
    <property type="entry name" value="Peptidase_Metallo"/>
</dbReference>
<feature type="binding site" evidence="10">
    <location>
        <position position="147"/>
    </location>
    <ligand>
        <name>Zn(2+)</name>
        <dbReference type="ChEBI" id="CHEBI:29105"/>
        <note>catalytic</note>
    </ligand>
</feature>
<keyword evidence="2 10" id="KW-0479">Metal-binding</keyword>
<evidence type="ECO:0000313" key="13">
    <source>
        <dbReference type="EMBL" id="CAF0955550.1"/>
    </source>
</evidence>
<dbReference type="PANTHER" id="PTHR10127:SF850">
    <property type="entry name" value="METALLOENDOPEPTIDASE"/>
    <property type="match status" value="1"/>
</dbReference>
<keyword evidence="6 10" id="KW-0482">Metalloprotease</keyword>
<dbReference type="SUPFAM" id="SSF55486">
    <property type="entry name" value="Metalloproteases ('zincins'), catalytic domain"/>
    <property type="match status" value="1"/>
</dbReference>
<keyword evidence="4 10" id="KW-0378">Hydrolase</keyword>
<dbReference type="CDD" id="cd04280">
    <property type="entry name" value="ZnMc_astacin_like"/>
    <property type="match status" value="1"/>
</dbReference>
<keyword evidence="9" id="KW-0325">Glycoprotein</keyword>
<keyword evidence="5 10" id="KW-0862">Zinc</keyword>
<feature type="chain" id="PRO_5033092006" description="Metalloendopeptidase" evidence="11">
    <location>
        <begin position="18"/>
        <end position="249"/>
    </location>
</feature>
<keyword evidence="8 10" id="KW-1015">Disulfide bond</keyword>
<evidence type="ECO:0000256" key="2">
    <source>
        <dbReference type="ARBA" id="ARBA00022723"/>
    </source>
</evidence>
<dbReference type="GO" id="GO:0006508">
    <property type="term" value="P:proteolysis"/>
    <property type="evidence" value="ECO:0007669"/>
    <property type="project" value="UniProtKB-KW"/>
</dbReference>
<dbReference type="EC" id="3.4.24.-" evidence="11"/>
<dbReference type="InterPro" id="IPR034035">
    <property type="entry name" value="Astacin-like_dom"/>
</dbReference>
<feature type="active site" evidence="10">
    <location>
        <position position="148"/>
    </location>
</feature>
<evidence type="ECO:0000313" key="14">
    <source>
        <dbReference type="Proteomes" id="UP000663879"/>
    </source>
</evidence>
<feature type="binding site" evidence="10">
    <location>
        <position position="151"/>
    </location>
    <ligand>
        <name>Zn(2+)</name>
        <dbReference type="ChEBI" id="CHEBI:29105"/>
        <note>catalytic</note>
    </ligand>
</feature>
<feature type="domain" description="Peptidase M12A" evidence="12">
    <location>
        <begin position="50"/>
        <end position="249"/>
    </location>
</feature>
<dbReference type="GO" id="GO:0004222">
    <property type="term" value="F:metalloendopeptidase activity"/>
    <property type="evidence" value="ECO:0007669"/>
    <property type="project" value="UniProtKB-UniRule"/>
</dbReference>
<accession>A0A814DGJ9</accession>
<evidence type="ECO:0000256" key="6">
    <source>
        <dbReference type="ARBA" id="ARBA00023049"/>
    </source>
</evidence>
<evidence type="ECO:0000256" key="9">
    <source>
        <dbReference type="ARBA" id="ARBA00023180"/>
    </source>
</evidence>
<gene>
    <name evidence="13" type="ORF">OXX778_LOCUS14175</name>
</gene>
<evidence type="ECO:0000256" key="11">
    <source>
        <dbReference type="RuleBase" id="RU361183"/>
    </source>
</evidence>
<dbReference type="PRINTS" id="PR00480">
    <property type="entry name" value="ASTACIN"/>
</dbReference>
<keyword evidence="3 11" id="KW-0732">Signal</keyword>
<proteinExistence type="predicted"/>
<keyword evidence="7" id="KW-0865">Zymogen</keyword>
<dbReference type="InterPro" id="IPR024079">
    <property type="entry name" value="MetalloPept_cat_dom_sf"/>
</dbReference>
<protein>
    <recommendedName>
        <fullName evidence="11">Metalloendopeptidase</fullName>
        <ecNumber evidence="11">3.4.24.-</ecNumber>
    </recommendedName>
</protein>
<feature type="signal peptide" evidence="11">
    <location>
        <begin position="1"/>
        <end position="17"/>
    </location>
</feature>
<dbReference type="InterPro" id="IPR001506">
    <property type="entry name" value="Peptidase_M12A"/>
</dbReference>
<evidence type="ECO:0000256" key="1">
    <source>
        <dbReference type="ARBA" id="ARBA00022670"/>
    </source>
</evidence>
<evidence type="ECO:0000256" key="8">
    <source>
        <dbReference type="ARBA" id="ARBA00023157"/>
    </source>
</evidence>
<name>A0A814DGJ9_9BILA</name>
<evidence type="ECO:0000256" key="3">
    <source>
        <dbReference type="ARBA" id="ARBA00022729"/>
    </source>
</evidence>
<evidence type="ECO:0000256" key="4">
    <source>
        <dbReference type="ARBA" id="ARBA00022801"/>
    </source>
</evidence>
<feature type="binding site" evidence="10">
    <location>
        <position position="157"/>
    </location>
    <ligand>
        <name>Zn(2+)</name>
        <dbReference type="ChEBI" id="CHEBI:29105"/>
        <note>catalytic</note>
    </ligand>
</feature>
<dbReference type="EMBL" id="CAJNOC010002864">
    <property type="protein sequence ID" value="CAF0955550.1"/>
    <property type="molecule type" value="Genomic_DNA"/>
</dbReference>
<comment type="caution">
    <text evidence="13">The sequence shown here is derived from an EMBL/GenBank/DDBJ whole genome shotgun (WGS) entry which is preliminary data.</text>
</comment>
<dbReference type="PANTHER" id="PTHR10127">
    <property type="entry name" value="DISCOIDIN, CUB, EGF, LAMININ , AND ZINC METALLOPROTEASE DOMAIN CONTAINING"/>
    <property type="match status" value="1"/>
</dbReference>
<keyword evidence="14" id="KW-1185">Reference proteome</keyword>
<evidence type="ECO:0000259" key="12">
    <source>
        <dbReference type="PROSITE" id="PS51864"/>
    </source>
</evidence>
<dbReference type="Pfam" id="PF01400">
    <property type="entry name" value="Astacin"/>
    <property type="match status" value="1"/>
</dbReference>
<dbReference type="PROSITE" id="PS51864">
    <property type="entry name" value="ASTACIN"/>
    <property type="match status" value="1"/>
</dbReference>
<feature type="disulfide bond" evidence="10">
    <location>
        <begin position="117"/>
        <end position="139"/>
    </location>
</feature>
<dbReference type="SMART" id="SM00235">
    <property type="entry name" value="ZnMc"/>
    <property type="match status" value="1"/>
</dbReference>
<evidence type="ECO:0000256" key="7">
    <source>
        <dbReference type="ARBA" id="ARBA00023145"/>
    </source>
</evidence>
<comment type="cofactor">
    <cofactor evidence="10 11">
        <name>Zn(2+)</name>
        <dbReference type="ChEBI" id="CHEBI:29105"/>
    </cofactor>
    <text evidence="10 11">Binds 1 zinc ion per subunit.</text>
</comment>
<dbReference type="OrthoDB" id="291007at2759"/>
<dbReference type="GO" id="GO:0008270">
    <property type="term" value="F:zinc ion binding"/>
    <property type="evidence" value="ECO:0007669"/>
    <property type="project" value="UniProtKB-UniRule"/>
</dbReference>
<dbReference type="Proteomes" id="UP000663879">
    <property type="component" value="Unassembled WGS sequence"/>
</dbReference>
<dbReference type="FunFam" id="3.40.390.10:FF:000015">
    <property type="entry name" value="Meprin A subunit"/>
    <property type="match status" value="1"/>
</dbReference>
<dbReference type="Gene3D" id="3.40.390.10">
    <property type="entry name" value="Collagenase (Catalytic Domain)"/>
    <property type="match status" value="1"/>
</dbReference>
<evidence type="ECO:0000256" key="5">
    <source>
        <dbReference type="ARBA" id="ARBA00022833"/>
    </source>
</evidence>
<sequence length="249" mass="28143">MIFKISIILFLSKQIFSNPIKLNQTSVLSKNPEEGLHFEGDIVGIQKGANLIPQNPWPNGIVPYVIDSAFTQEQKNTIESALRMVEQVTSVKGFYCIQFIPRTNQAEYINVINSNGCWSYVGKVVSNGAQTLSLQIPGCVHTGIVAHEFIHALGFLHEQSRPDRDDYISINFENIISGMEYNFNKYSTDQIDYLGMAYDYDSIMHYGSKAFSKNGQLTIVSKNPNAKIGQRETLSLMDITEIRTFYKCF</sequence>
<organism evidence="13 14">
    <name type="scientific">Brachionus calyciflorus</name>
    <dbReference type="NCBI Taxonomy" id="104777"/>
    <lineage>
        <taxon>Eukaryota</taxon>
        <taxon>Metazoa</taxon>
        <taxon>Spiralia</taxon>
        <taxon>Gnathifera</taxon>
        <taxon>Rotifera</taxon>
        <taxon>Eurotatoria</taxon>
        <taxon>Monogononta</taxon>
        <taxon>Pseudotrocha</taxon>
        <taxon>Ploima</taxon>
        <taxon>Brachionidae</taxon>
        <taxon>Brachionus</taxon>
    </lineage>
</organism>
<evidence type="ECO:0000256" key="10">
    <source>
        <dbReference type="PROSITE-ProRule" id="PRU01211"/>
    </source>
</evidence>
<reference evidence="13" key="1">
    <citation type="submission" date="2021-02" db="EMBL/GenBank/DDBJ databases">
        <authorList>
            <person name="Nowell W R."/>
        </authorList>
    </citation>
    <scope>NUCLEOTIDE SEQUENCE</scope>
    <source>
        <strain evidence="13">Ploen Becks lab</strain>
    </source>
</reference>
<dbReference type="AlphaFoldDB" id="A0A814DGJ9"/>
<comment type="caution">
    <text evidence="10">Lacks conserved residue(s) required for the propagation of feature annotation.</text>
</comment>
<keyword evidence="1 10" id="KW-0645">Protease</keyword>